<sequence>MTKQVWLFLAQGFEEIEALTPIDVLRRAGAAVTVVSITGDLMVTGAHEIAIKADVLFEHLPQAQPDIMVLPGGMPGTNHLNDHEGLKQMIRKHVAAGLPVGAICAAPIILGDMGLLNGHVATCYPGNEKRLSGATVTSNPVEVSLPFITARGVGAAMDFALQLVTLLFGADVAAQQAARMVVNH</sequence>
<feature type="domain" description="DJ-1/PfpI" evidence="1">
    <location>
        <begin position="3"/>
        <end position="165"/>
    </location>
</feature>
<name>A0A2W7N8C9_9BACT</name>
<dbReference type="PANTHER" id="PTHR48094:SF12">
    <property type="entry name" value="PARKINSON DISEASE PROTEIN 7 HOMOLOG"/>
    <property type="match status" value="1"/>
</dbReference>
<comment type="caution">
    <text evidence="2">The sequence shown here is derived from an EMBL/GenBank/DDBJ whole genome shotgun (WGS) entry which is preliminary data.</text>
</comment>
<dbReference type="InterPro" id="IPR050325">
    <property type="entry name" value="Prot/Nucl_acid_deglycase"/>
</dbReference>
<organism evidence="2 3">
    <name type="scientific">Breznakibacter xylanolyticus</name>
    <dbReference type="NCBI Taxonomy" id="990"/>
    <lineage>
        <taxon>Bacteria</taxon>
        <taxon>Pseudomonadati</taxon>
        <taxon>Bacteroidota</taxon>
        <taxon>Bacteroidia</taxon>
        <taxon>Marinilabiliales</taxon>
        <taxon>Marinilabiliaceae</taxon>
        <taxon>Breznakibacter</taxon>
    </lineage>
</organism>
<reference evidence="2 3" key="1">
    <citation type="submission" date="2018-06" db="EMBL/GenBank/DDBJ databases">
        <title>Genomic Encyclopedia of Archaeal and Bacterial Type Strains, Phase II (KMG-II): from individual species to whole genera.</title>
        <authorList>
            <person name="Goeker M."/>
        </authorList>
    </citation>
    <scope>NUCLEOTIDE SEQUENCE [LARGE SCALE GENOMIC DNA]</scope>
    <source>
        <strain evidence="2 3">DSM 6779</strain>
    </source>
</reference>
<dbReference type="Pfam" id="PF01965">
    <property type="entry name" value="DJ-1_PfpI"/>
    <property type="match status" value="1"/>
</dbReference>
<evidence type="ECO:0000313" key="3">
    <source>
        <dbReference type="Proteomes" id="UP000249239"/>
    </source>
</evidence>
<proteinExistence type="predicted"/>
<dbReference type="InterPro" id="IPR029062">
    <property type="entry name" value="Class_I_gatase-like"/>
</dbReference>
<dbReference type="Proteomes" id="UP000249239">
    <property type="component" value="Unassembled WGS sequence"/>
</dbReference>
<dbReference type="InterPro" id="IPR006287">
    <property type="entry name" value="DJ-1"/>
</dbReference>
<dbReference type="SUPFAM" id="SSF52317">
    <property type="entry name" value="Class I glutamine amidotransferase-like"/>
    <property type="match status" value="1"/>
</dbReference>
<dbReference type="AlphaFoldDB" id="A0A2W7N8C9"/>
<evidence type="ECO:0000313" key="2">
    <source>
        <dbReference type="EMBL" id="PZX16421.1"/>
    </source>
</evidence>
<accession>A0A2W7N8C9</accession>
<dbReference type="RefSeq" id="WP_111445769.1">
    <property type="nucleotide sequence ID" value="NZ_QKZK01000013.1"/>
</dbReference>
<dbReference type="OrthoDB" id="9792284at2"/>
<evidence type="ECO:0000259" key="1">
    <source>
        <dbReference type="Pfam" id="PF01965"/>
    </source>
</evidence>
<dbReference type="GO" id="GO:0005737">
    <property type="term" value="C:cytoplasm"/>
    <property type="evidence" value="ECO:0007669"/>
    <property type="project" value="TreeGrafter"/>
</dbReference>
<protein>
    <submittedName>
        <fullName evidence="2">4-methyl-5(B-hydroxyethyl)-thiazole monophosphate biosynthesis</fullName>
    </submittedName>
</protein>
<gene>
    <name evidence="2" type="ORF">LX69_01916</name>
</gene>
<keyword evidence="3" id="KW-1185">Reference proteome</keyword>
<dbReference type="Gene3D" id="3.40.50.880">
    <property type="match status" value="1"/>
</dbReference>
<dbReference type="CDD" id="cd03135">
    <property type="entry name" value="GATase1_DJ-1"/>
    <property type="match status" value="1"/>
</dbReference>
<dbReference type="EMBL" id="QKZK01000013">
    <property type="protein sequence ID" value="PZX16421.1"/>
    <property type="molecule type" value="Genomic_DNA"/>
</dbReference>
<dbReference type="InterPro" id="IPR002818">
    <property type="entry name" value="DJ-1/PfpI"/>
</dbReference>
<dbReference type="NCBIfam" id="TIGR01383">
    <property type="entry name" value="not_thiJ"/>
    <property type="match status" value="1"/>
</dbReference>
<dbReference type="PANTHER" id="PTHR48094">
    <property type="entry name" value="PROTEIN/NUCLEIC ACID DEGLYCASE DJ-1-RELATED"/>
    <property type="match status" value="1"/>
</dbReference>